<dbReference type="GO" id="GO:0000155">
    <property type="term" value="F:phosphorelay sensor kinase activity"/>
    <property type="evidence" value="ECO:0007669"/>
    <property type="project" value="InterPro"/>
</dbReference>
<dbReference type="InterPro" id="IPR003594">
    <property type="entry name" value="HATPase_dom"/>
</dbReference>
<evidence type="ECO:0000256" key="4">
    <source>
        <dbReference type="ARBA" id="ARBA00022475"/>
    </source>
</evidence>
<comment type="caution">
    <text evidence="16">The sequence shown here is derived from an EMBL/GenBank/DDBJ whole genome shotgun (WGS) entry which is preliminary data.</text>
</comment>
<evidence type="ECO:0000256" key="2">
    <source>
        <dbReference type="ARBA" id="ARBA00004651"/>
    </source>
</evidence>
<evidence type="ECO:0000256" key="6">
    <source>
        <dbReference type="ARBA" id="ARBA00022679"/>
    </source>
</evidence>
<dbReference type="Proteomes" id="UP000480185">
    <property type="component" value="Unassembled WGS sequence"/>
</dbReference>
<dbReference type="InterPro" id="IPR036097">
    <property type="entry name" value="HisK_dim/P_sf"/>
</dbReference>
<dbReference type="SUPFAM" id="SSF47384">
    <property type="entry name" value="Homodimeric domain of signal transducing histidine kinase"/>
    <property type="match status" value="1"/>
</dbReference>
<dbReference type="InterPro" id="IPR036890">
    <property type="entry name" value="HATPase_C_sf"/>
</dbReference>
<dbReference type="OrthoDB" id="9815750at2"/>
<dbReference type="PRINTS" id="PR00344">
    <property type="entry name" value="BCTRLSENSOR"/>
</dbReference>
<dbReference type="EC" id="2.7.13.3" evidence="3"/>
<evidence type="ECO:0000256" key="5">
    <source>
        <dbReference type="ARBA" id="ARBA00022553"/>
    </source>
</evidence>
<keyword evidence="4" id="KW-1003">Cell membrane</keyword>
<dbReference type="GO" id="GO:0071555">
    <property type="term" value="P:cell wall organization"/>
    <property type="evidence" value="ECO:0007669"/>
    <property type="project" value="InterPro"/>
</dbReference>
<keyword evidence="10" id="KW-0067">ATP-binding</keyword>
<dbReference type="Gene3D" id="1.10.287.130">
    <property type="match status" value="1"/>
</dbReference>
<evidence type="ECO:0000256" key="10">
    <source>
        <dbReference type="ARBA" id="ARBA00022840"/>
    </source>
</evidence>
<organism evidence="16 17">
    <name type="scientific">Salinibacillus xinjiangensis</name>
    <dbReference type="NCBI Taxonomy" id="1229268"/>
    <lineage>
        <taxon>Bacteria</taxon>
        <taxon>Bacillati</taxon>
        <taxon>Bacillota</taxon>
        <taxon>Bacilli</taxon>
        <taxon>Bacillales</taxon>
        <taxon>Bacillaceae</taxon>
        <taxon>Salinibacillus</taxon>
    </lineage>
</organism>
<dbReference type="InterPro" id="IPR004358">
    <property type="entry name" value="Sig_transdc_His_kin-like_C"/>
</dbReference>
<accession>A0A6G1X3Z9</accession>
<comment type="catalytic activity">
    <reaction evidence="1">
        <text>ATP + protein L-histidine = ADP + protein N-phospho-L-histidine.</text>
        <dbReference type="EC" id="2.7.13.3"/>
    </reaction>
</comment>
<gene>
    <name evidence="16" type="ORF">GH754_04595</name>
</gene>
<comment type="subcellular location">
    <subcellularLocation>
        <location evidence="2">Cell membrane</location>
        <topology evidence="2">Multi-pass membrane protein</topology>
    </subcellularLocation>
</comment>
<protein>
    <recommendedName>
        <fullName evidence="3">histidine kinase</fullName>
        <ecNumber evidence="3">2.7.13.3</ecNumber>
    </recommendedName>
</protein>
<keyword evidence="6" id="KW-0808">Transferase</keyword>
<keyword evidence="11 14" id="KW-1133">Transmembrane helix</keyword>
<dbReference type="Gene3D" id="3.30.565.10">
    <property type="entry name" value="Histidine kinase-like ATPase, C-terminal domain"/>
    <property type="match status" value="1"/>
</dbReference>
<reference evidence="16 17" key="1">
    <citation type="submission" date="2019-11" db="EMBL/GenBank/DDBJ databases">
        <authorList>
            <person name="Li J."/>
        </authorList>
    </citation>
    <scope>NUCLEOTIDE SEQUENCE [LARGE SCALE GENOMIC DNA]</scope>
    <source>
        <strain evidence="16 17">J4</strain>
    </source>
</reference>
<evidence type="ECO:0000256" key="11">
    <source>
        <dbReference type="ARBA" id="ARBA00022989"/>
    </source>
</evidence>
<dbReference type="CDD" id="cd00075">
    <property type="entry name" value="HATPase"/>
    <property type="match status" value="1"/>
</dbReference>
<feature type="transmembrane region" description="Helical" evidence="14">
    <location>
        <begin position="135"/>
        <end position="156"/>
    </location>
</feature>
<feature type="transmembrane region" description="Helical" evidence="14">
    <location>
        <begin position="71"/>
        <end position="92"/>
    </location>
</feature>
<feature type="transmembrane region" description="Helical" evidence="14">
    <location>
        <begin position="99"/>
        <end position="123"/>
    </location>
</feature>
<dbReference type="InterPro" id="IPR011620">
    <property type="entry name" value="Sig_transdc_His_kinase_LytS_TM"/>
</dbReference>
<dbReference type="PANTHER" id="PTHR43065">
    <property type="entry name" value="SENSOR HISTIDINE KINASE"/>
    <property type="match status" value="1"/>
</dbReference>
<evidence type="ECO:0000256" key="14">
    <source>
        <dbReference type="SAM" id="Phobius"/>
    </source>
</evidence>
<dbReference type="GO" id="GO:0005886">
    <property type="term" value="C:plasma membrane"/>
    <property type="evidence" value="ECO:0007669"/>
    <property type="project" value="UniProtKB-SubCell"/>
</dbReference>
<dbReference type="RefSeq" id="WP_153727534.1">
    <property type="nucleotide sequence ID" value="NZ_WJNH01000002.1"/>
</dbReference>
<dbReference type="EMBL" id="WJNH01000002">
    <property type="protein sequence ID" value="MRG85610.1"/>
    <property type="molecule type" value="Genomic_DNA"/>
</dbReference>
<dbReference type="InterPro" id="IPR005467">
    <property type="entry name" value="His_kinase_dom"/>
</dbReference>
<dbReference type="SUPFAM" id="SSF55874">
    <property type="entry name" value="ATPase domain of HSP90 chaperone/DNA topoisomerase II/histidine kinase"/>
    <property type="match status" value="1"/>
</dbReference>
<feature type="domain" description="Histidine kinase" evidence="15">
    <location>
        <begin position="212"/>
        <end position="417"/>
    </location>
</feature>
<evidence type="ECO:0000256" key="1">
    <source>
        <dbReference type="ARBA" id="ARBA00000085"/>
    </source>
</evidence>
<evidence type="ECO:0000313" key="17">
    <source>
        <dbReference type="Proteomes" id="UP000480185"/>
    </source>
</evidence>
<name>A0A6G1X3Z9_9BACI</name>
<evidence type="ECO:0000256" key="3">
    <source>
        <dbReference type="ARBA" id="ARBA00012438"/>
    </source>
</evidence>
<sequence>MGVGYTAIFANLLLIFLCQLIVSIVYNLKINGIHTKYQYKLSIFIASSIAIILCITFHTDIQTGYIYDLRHIPLLLGTLYGGPVVGVGLFLVQSIYRMFFGGVGLYLSLIVALLILLVSIVFYKRFLAINFWRKTLIGVTIIQIFPSFSYILMSIYQEPMFSYTEWIINSLILTSAVTLLIYFTEVVLNNVLLKEAVYHYKKTELVSHLAASIAHEVRNPVTTVRGFLQLLSIEEKDERKRWYFNTIFDELDKAENIIADYLYFAKPQEKQKKTIQIDREFEKMINVVTPLANRNQVQVLSELPPYFTSGVPQLFQQAFINIMKNAIEAMPNGGKLNIDTFEREYEFIIIIKDTGHGMSKEQISKLFQPYFSTKGEKGTGLGLVVVQHIIESMNGKIEVKSELGKGTSFLITLPKDLVSQITYHEVASG</sequence>
<dbReference type="Pfam" id="PF07694">
    <property type="entry name" value="5TM-5TMR_LYT"/>
    <property type="match status" value="1"/>
</dbReference>
<feature type="transmembrane region" description="Helical" evidence="14">
    <location>
        <begin position="39"/>
        <end position="59"/>
    </location>
</feature>
<evidence type="ECO:0000256" key="7">
    <source>
        <dbReference type="ARBA" id="ARBA00022692"/>
    </source>
</evidence>
<evidence type="ECO:0000256" key="8">
    <source>
        <dbReference type="ARBA" id="ARBA00022741"/>
    </source>
</evidence>
<dbReference type="PANTHER" id="PTHR43065:SF46">
    <property type="entry name" value="C4-DICARBOXYLATE TRANSPORT SENSOR PROTEIN DCTB"/>
    <property type="match status" value="1"/>
</dbReference>
<keyword evidence="7 14" id="KW-0812">Transmembrane</keyword>
<keyword evidence="13 14" id="KW-0472">Membrane</keyword>
<keyword evidence="8" id="KW-0547">Nucleotide-binding</keyword>
<evidence type="ECO:0000256" key="13">
    <source>
        <dbReference type="ARBA" id="ARBA00023136"/>
    </source>
</evidence>
<dbReference type="SMART" id="SM00387">
    <property type="entry name" value="HATPase_c"/>
    <property type="match status" value="1"/>
</dbReference>
<dbReference type="Pfam" id="PF02518">
    <property type="entry name" value="HATPase_c"/>
    <property type="match status" value="1"/>
</dbReference>
<dbReference type="InterPro" id="IPR003661">
    <property type="entry name" value="HisK_dim/P_dom"/>
</dbReference>
<evidence type="ECO:0000256" key="9">
    <source>
        <dbReference type="ARBA" id="ARBA00022777"/>
    </source>
</evidence>
<feature type="transmembrane region" description="Helical" evidence="14">
    <location>
        <begin position="6"/>
        <end position="27"/>
    </location>
</feature>
<feature type="transmembrane region" description="Helical" evidence="14">
    <location>
        <begin position="163"/>
        <end position="183"/>
    </location>
</feature>
<keyword evidence="9" id="KW-0418">Kinase</keyword>
<evidence type="ECO:0000256" key="12">
    <source>
        <dbReference type="ARBA" id="ARBA00023012"/>
    </source>
</evidence>
<dbReference type="PROSITE" id="PS50109">
    <property type="entry name" value="HIS_KIN"/>
    <property type="match status" value="1"/>
</dbReference>
<keyword evidence="5" id="KW-0597">Phosphoprotein</keyword>
<dbReference type="GO" id="GO:0005524">
    <property type="term" value="F:ATP binding"/>
    <property type="evidence" value="ECO:0007669"/>
    <property type="project" value="UniProtKB-KW"/>
</dbReference>
<evidence type="ECO:0000259" key="15">
    <source>
        <dbReference type="PROSITE" id="PS50109"/>
    </source>
</evidence>
<dbReference type="Pfam" id="PF00512">
    <property type="entry name" value="HisKA"/>
    <property type="match status" value="1"/>
</dbReference>
<keyword evidence="12" id="KW-0902">Two-component regulatory system</keyword>
<keyword evidence="17" id="KW-1185">Reference proteome</keyword>
<evidence type="ECO:0000313" key="16">
    <source>
        <dbReference type="EMBL" id="MRG85610.1"/>
    </source>
</evidence>
<proteinExistence type="predicted"/>
<dbReference type="CDD" id="cd00082">
    <property type="entry name" value="HisKA"/>
    <property type="match status" value="1"/>
</dbReference>
<dbReference type="AlphaFoldDB" id="A0A6G1X3Z9"/>
<dbReference type="SMART" id="SM00388">
    <property type="entry name" value="HisKA"/>
    <property type="match status" value="1"/>
</dbReference>